<accession>A0AAE1ME10</accession>
<organism evidence="3 4">
    <name type="scientific">Acacia crassicarpa</name>
    <name type="common">northern wattle</name>
    <dbReference type="NCBI Taxonomy" id="499986"/>
    <lineage>
        <taxon>Eukaryota</taxon>
        <taxon>Viridiplantae</taxon>
        <taxon>Streptophyta</taxon>
        <taxon>Embryophyta</taxon>
        <taxon>Tracheophyta</taxon>
        <taxon>Spermatophyta</taxon>
        <taxon>Magnoliopsida</taxon>
        <taxon>eudicotyledons</taxon>
        <taxon>Gunneridae</taxon>
        <taxon>Pentapetalae</taxon>
        <taxon>rosids</taxon>
        <taxon>fabids</taxon>
        <taxon>Fabales</taxon>
        <taxon>Fabaceae</taxon>
        <taxon>Caesalpinioideae</taxon>
        <taxon>mimosoid clade</taxon>
        <taxon>Acacieae</taxon>
        <taxon>Acacia</taxon>
    </lineage>
</organism>
<dbReference type="Pfam" id="PF14392">
    <property type="entry name" value="zf-CCHC_4"/>
    <property type="match status" value="1"/>
</dbReference>
<dbReference type="AlphaFoldDB" id="A0AAE1ME10"/>
<proteinExistence type="predicted"/>
<dbReference type="PANTHER" id="PTHR31286">
    <property type="entry name" value="GLYCINE-RICH CELL WALL STRUCTURAL PROTEIN 1.8-LIKE"/>
    <property type="match status" value="1"/>
</dbReference>
<keyword evidence="4" id="KW-1185">Reference proteome</keyword>
<dbReference type="EMBL" id="JAWXYG010000013">
    <property type="protein sequence ID" value="KAK4256496.1"/>
    <property type="molecule type" value="Genomic_DNA"/>
</dbReference>
<dbReference type="Pfam" id="PF14111">
    <property type="entry name" value="DUF4283"/>
    <property type="match status" value="1"/>
</dbReference>
<feature type="domain" description="DUF4283" evidence="1">
    <location>
        <begin position="16"/>
        <end position="90"/>
    </location>
</feature>
<feature type="domain" description="Zinc knuckle CX2CX4HX4C" evidence="2">
    <location>
        <begin position="157"/>
        <end position="204"/>
    </location>
</feature>
<comment type="caution">
    <text evidence="3">The sequence shown here is derived from an EMBL/GenBank/DDBJ whole genome shotgun (WGS) entry which is preliminary data.</text>
</comment>
<evidence type="ECO:0008006" key="5">
    <source>
        <dbReference type="Google" id="ProtNLM"/>
    </source>
</evidence>
<evidence type="ECO:0000313" key="3">
    <source>
        <dbReference type="EMBL" id="KAK4256496.1"/>
    </source>
</evidence>
<dbReference type="InterPro" id="IPR025558">
    <property type="entry name" value="DUF4283"/>
</dbReference>
<dbReference type="Proteomes" id="UP001293593">
    <property type="component" value="Unassembled WGS sequence"/>
</dbReference>
<evidence type="ECO:0000259" key="2">
    <source>
        <dbReference type="Pfam" id="PF14392"/>
    </source>
</evidence>
<sequence length="238" mass="27813">MEEIQISSPLVWKETDTKRTLIGKVLSNKSYTRSAMEAILSKAWNLQSGFEVVEVTDNAFMFKFQNEDECSRILCGHPWSINGCILNLMERSRYKSCEEFDFSRCPVWIQLHNIPLEALCVENAITIGGYVGEVMLVKDPRYNEWYLRNFLRARVILDLRKPLAYGFWLPKPDGRKVWIPVKYEKLQNFCYSCGKVRHDNRVCNSERKMSIYKSTEPQYGAWLTTNAARSWDETLVIV</sequence>
<reference evidence="3" key="1">
    <citation type="submission" date="2023-10" db="EMBL/GenBank/DDBJ databases">
        <title>Chromosome-level genome of the transformable northern wattle, Acacia crassicarpa.</title>
        <authorList>
            <person name="Massaro I."/>
            <person name="Sinha N.R."/>
            <person name="Poethig S."/>
            <person name="Leichty A.R."/>
        </authorList>
    </citation>
    <scope>NUCLEOTIDE SEQUENCE</scope>
    <source>
        <strain evidence="3">Acra3RX</strain>
        <tissue evidence="3">Leaf</tissue>
    </source>
</reference>
<evidence type="ECO:0000313" key="4">
    <source>
        <dbReference type="Proteomes" id="UP001293593"/>
    </source>
</evidence>
<dbReference type="PANTHER" id="PTHR31286:SF178">
    <property type="entry name" value="DUF4283 DOMAIN-CONTAINING PROTEIN"/>
    <property type="match status" value="1"/>
</dbReference>
<protein>
    <recommendedName>
        <fullName evidence="5">CCHC-type domain-containing protein</fullName>
    </recommendedName>
</protein>
<gene>
    <name evidence="3" type="ORF">QN277_009348</name>
</gene>
<dbReference type="InterPro" id="IPR040256">
    <property type="entry name" value="At4g02000-like"/>
</dbReference>
<name>A0AAE1ME10_9FABA</name>
<dbReference type="InterPro" id="IPR025836">
    <property type="entry name" value="Zn_knuckle_CX2CX4HX4C"/>
</dbReference>
<evidence type="ECO:0000259" key="1">
    <source>
        <dbReference type="Pfam" id="PF14111"/>
    </source>
</evidence>